<proteinExistence type="predicted"/>
<dbReference type="GO" id="GO:0006508">
    <property type="term" value="P:proteolysis"/>
    <property type="evidence" value="ECO:0007669"/>
    <property type="project" value="UniProtKB-KW"/>
</dbReference>
<reference evidence="2 3" key="1">
    <citation type="submission" date="2020-11" db="EMBL/GenBank/DDBJ databases">
        <title>Carbohydrate-dependent, anaerobic sulfur respiration: A novel catabolism in halophilic archaea.</title>
        <authorList>
            <person name="Sorokin D.Y."/>
            <person name="Messina E."/>
            <person name="Smedile F."/>
            <person name="La Cono V."/>
            <person name="Hallsworth J.E."/>
            <person name="Yakimov M.M."/>
        </authorList>
    </citation>
    <scope>NUCLEOTIDE SEQUENCE</scope>
    <source>
        <strain evidence="2">HSR-Bgl</strain>
        <strain evidence="1 3">HSR12-2</strain>
    </source>
</reference>
<protein>
    <submittedName>
        <fullName evidence="2">Transglutaminase-like cysteine protease</fullName>
    </submittedName>
</protein>
<dbReference type="AlphaFoldDB" id="A0A897NF76"/>
<accession>A0A897NF76</accession>
<dbReference type="KEGG" id="hds:HSR122_0383"/>
<keyword evidence="2" id="KW-0645">Protease</keyword>
<accession>A0A897N5B7</accession>
<organism evidence="2 4">
    <name type="scientific">Halapricum desulfuricans</name>
    <dbReference type="NCBI Taxonomy" id="2841257"/>
    <lineage>
        <taxon>Archaea</taxon>
        <taxon>Methanobacteriati</taxon>
        <taxon>Methanobacteriota</taxon>
        <taxon>Stenosarchaea group</taxon>
        <taxon>Halobacteria</taxon>
        <taxon>Halobacteriales</taxon>
        <taxon>Haloarculaceae</taxon>
        <taxon>Halapricum</taxon>
    </lineage>
</organism>
<evidence type="ECO:0000313" key="2">
    <source>
        <dbReference type="EMBL" id="QSG13080.1"/>
    </source>
</evidence>
<evidence type="ECO:0000313" key="4">
    <source>
        <dbReference type="Proteomes" id="UP000663305"/>
    </source>
</evidence>
<dbReference type="EMBL" id="CP064788">
    <property type="protein sequence ID" value="QSG07794.1"/>
    <property type="molecule type" value="Genomic_DNA"/>
</dbReference>
<dbReference type="RefSeq" id="WP_229110985.1">
    <property type="nucleotide sequence ID" value="NZ_CP064788.1"/>
</dbReference>
<gene>
    <name evidence="2" type="ORF">HSBGL_2680</name>
    <name evidence="1" type="ORF">HSR122_0383</name>
</gene>
<dbReference type="GO" id="GO:0008233">
    <property type="term" value="F:peptidase activity"/>
    <property type="evidence" value="ECO:0007669"/>
    <property type="project" value="UniProtKB-KW"/>
</dbReference>
<dbReference type="EMBL" id="CP064789">
    <property type="protein sequence ID" value="QSG13080.1"/>
    <property type="molecule type" value="Genomic_DNA"/>
</dbReference>
<dbReference type="Proteomes" id="UP000663305">
    <property type="component" value="Chromosome"/>
</dbReference>
<evidence type="ECO:0000313" key="1">
    <source>
        <dbReference type="EMBL" id="QSG07794.1"/>
    </source>
</evidence>
<evidence type="ECO:0000313" key="3">
    <source>
        <dbReference type="Proteomes" id="UP000662973"/>
    </source>
</evidence>
<sequence>MFRRLYRAVWLRRQPRSDPAADLTRAYRRRYERVRYAGEADPDTAERAVALAGAAVAEHVRWWSR</sequence>
<name>A0A897NF76_9EURY</name>
<keyword evidence="2" id="KW-0378">Hydrolase</keyword>
<dbReference type="GeneID" id="68851054"/>
<dbReference type="Proteomes" id="UP000662973">
    <property type="component" value="Chromosome"/>
</dbReference>
<keyword evidence="3" id="KW-1185">Reference proteome</keyword>